<dbReference type="InterPro" id="IPR041079">
    <property type="entry name" value="Neuraminidase-like"/>
</dbReference>
<dbReference type="Pfam" id="PF18276">
    <property type="entry name" value="TcA_TcB_BD"/>
    <property type="match status" value="1"/>
</dbReference>
<feature type="coiled-coil region" evidence="1">
    <location>
        <begin position="1286"/>
        <end position="1348"/>
    </location>
</feature>
<dbReference type="InterPro" id="IPR040840">
    <property type="entry name" value="TcA_TcB_BD"/>
</dbReference>
<evidence type="ECO:0000313" key="5">
    <source>
        <dbReference type="EMBL" id="VVO50339.1"/>
    </source>
</evidence>
<keyword evidence="1" id="KW-0175">Coiled coil</keyword>
<evidence type="ECO:0000313" key="6">
    <source>
        <dbReference type="Proteomes" id="UP000326067"/>
    </source>
</evidence>
<feature type="domain" description="Tc toxin complex TcA C-terminal TcB-binding" evidence="2">
    <location>
        <begin position="1320"/>
        <end position="1609"/>
    </location>
</feature>
<protein>
    <recommendedName>
        <fullName evidence="7">Insecticidal toxin</fullName>
    </recommendedName>
</protein>
<dbReference type="Pfam" id="PF20220">
    <property type="entry name" value="ABC_toxin_N"/>
    <property type="match status" value="1"/>
</dbReference>
<feature type="domain" description="ABC toxin N-terminal" evidence="4">
    <location>
        <begin position="9"/>
        <end position="141"/>
    </location>
</feature>
<gene>
    <name evidence="5" type="ORF">PS847_00248</name>
</gene>
<dbReference type="Proteomes" id="UP000326067">
    <property type="component" value="Unassembled WGS sequence"/>
</dbReference>
<feature type="domain" description="Neuraminidase-like" evidence="3">
    <location>
        <begin position="171"/>
        <end position="356"/>
    </location>
</feature>
<dbReference type="InterPro" id="IPR046839">
    <property type="entry name" value="ABC_toxin_N"/>
</dbReference>
<evidence type="ECO:0008006" key="7">
    <source>
        <dbReference type="Google" id="ProtNLM"/>
    </source>
</evidence>
<evidence type="ECO:0000256" key="1">
    <source>
        <dbReference type="SAM" id="Coils"/>
    </source>
</evidence>
<dbReference type="EMBL" id="CABVIC010000001">
    <property type="protein sequence ID" value="VVO50339.1"/>
    <property type="molecule type" value="Genomic_DNA"/>
</dbReference>
<dbReference type="RefSeq" id="WP_150634934.1">
    <property type="nucleotide sequence ID" value="NZ_CABVIC010000001.1"/>
</dbReference>
<evidence type="ECO:0000259" key="2">
    <source>
        <dbReference type="Pfam" id="PF18276"/>
    </source>
</evidence>
<name>A0A5E7GEQ5_PSEFL</name>
<evidence type="ECO:0000259" key="3">
    <source>
        <dbReference type="Pfam" id="PF18413"/>
    </source>
</evidence>
<accession>A0A5E7GEQ5</accession>
<evidence type="ECO:0000259" key="4">
    <source>
        <dbReference type="Pfam" id="PF20220"/>
    </source>
</evidence>
<organism evidence="5 6">
    <name type="scientific">Pseudomonas fluorescens</name>
    <dbReference type="NCBI Taxonomy" id="294"/>
    <lineage>
        <taxon>Bacteria</taxon>
        <taxon>Pseudomonadati</taxon>
        <taxon>Pseudomonadota</taxon>
        <taxon>Gammaproteobacteria</taxon>
        <taxon>Pseudomonadales</taxon>
        <taxon>Pseudomonadaceae</taxon>
        <taxon>Pseudomonas</taxon>
    </lineage>
</organism>
<dbReference type="Pfam" id="PF18413">
    <property type="entry name" value="Neuraminidase"/>
    <property type="match status" value="1"/>
</dbReference>
<proteinExistence type="predicted"/>
<sequence>MTTAFDAPLNEALRDAMLALYLHEAIPSDPYLIEQGLAQTIKTANDLYEFWLLDVLVSQDVPTSPVACAIASYQQQINSMMLNLEPGYSDDSFTPLQTSTWRDGLNRYSIWPALQQLRTFPDIYLDPTLRLTKSASFEQLENDLNQAQIQPETVQTAVLAYLARFEEIANLKICNGYIDGEDFANSTYYFIGKSPAENAYYWRSLDMSQRAVKAPASAAGETPVKYDKPLPNAWSDWQKANVPISEKALEHTIRPCWFNNRLFVIWAELELQDADAMQAPVDGKADQSVKVNPRFRLYASYKKYDETWSTPRVYIESYCQTKALIEKPQEEIAEQTQTIAVYDHSTSPESMVLMLYSNYQGVPSEIPGDADTYDFLRTVQIDKNFNVTRLPPSFGMAPEVRPASPPSVEVLKNGEAHVRLIGNIFANGNAGRFQYWLPSGTPMFGAVEYQTPDSEKTTWDYQGWQSRIETSVKDVDFVYNRAASNIELTARLAAGFNNLLIFKLSVFDKHDENKELIKVTLVFDPSENHLEVPLLPGSIIEPVGTDFMDVADTAFCFKGYPDRLRSLIADPVGNPTEFTVPATKQGETACLAGKHANRRVLYELIGSSMVLFTSFWRSTTDHNEIDLHPSAGRYNSSVGYQFFIAHPLNVLSTKPPETFSAMRKLASTAIVNSLSKDSSLTYSFSVDQSTLQPDGWPVEWPEDPKELKIPLIYGVLVYHAGSLATTLIGGALKALTVEWAEVPPSNLQIAPSINSMIDPSLGDSPSLGKAQFIDFSGSGIELSDGQEPEGSRRAAVRMNTTFARQLINLAEGGMEPLLSWETQTQHTEPPIPDGQGSQAMDFSGAYYLYFLELFLYLPWLVAYRLNEEQQYDEAKQWLAYLFDPTRQSADPGHPGYWQAVPLEEPVWPGPVDPSLAILYPDDPHQIALSFPVHFRKALWKLFIEIESRQADLAYAELTPDGLAEAKMRYVHIMDLLGPRPDVRQIDEWLPLTLDELSSSKNVQLRQFEQRLISAHRQLQQQPPLRIGRAPDSQPAPLLCLRPDGHDPLLASADTEYFRRPFNPELIMHWDRAESRLFNLRHNLDMAGAPLNLPLFATPLDPRALLAAWGQGLSGAALSRLLNPQIPHCRFSFMFALAQNAVDSVIAFGATLLSLIERKEQAQYLELQQQQAWNLAEMAVQIQVQAEKIDEKNKEALLASQDTILDRVSYYEKLLKDGVSTLEIGAGASYLLGSLGQTGATIAHGIGQAMTVAPNIFGMAAGGARLEGAANGFAAHMQAFSHVAYGASQTMDRIEQYRRRAQEWTQARDQAKLEAEQIKAQLAVSDEQHKATQLQLRQARAALNQAKATHDFLLSSNRFSRSQTYDWLNSKFAGFYHTAFTNAQSLCQAAEASWQYEMGDFTRTFVHPGAWNATYRGLGAGEELKMSLQQMYSHYVQHNRRDLEIRKTVSLKDLTGKDPSSTINKPWAQIKQSLMDNGTCELELTQQMFDDDYAGQNHYLRRIKTISVTLPAVLGPYQDIRAVLKQTYSKVEMAPTVGSSVKENLRSSQQIALSSSLEDNGMFQLNFQDERYLPFEYTGAISRWILTFPKGQEHILQRLPDIILHVCYTARCEGGSL</sequence>
<reference evidence="5 6" key="1">
    <citation type="submission" date="2019-09" db="EMBL/GenBank/DDBJ databases">
        <authorList>
            <person name="Chandra G."/>
            <person name="Truman W A."/>
        </authorList>
    </citation>
    <scope>NUCLEOTIDE SEQUENCE [LARGE SCALE GENOMIC DNA]</scope>
    <source>
        <strain evidence="5">PS847</strain>
    </source>
</reference>